<sequence length="246" mass="26934">MPGPAESRLPRHVENQLRVLAFGDSLTEGYTDFGTTYHPYGDALKAELTKLVTEVNTSVDIEGQSGDCVLPSLGGDFHERLIKATGVASDSLTKYDVTIILGGTNDLAYKMEAGFAGAKEIFEQGLKPLYGHVLATGSSLIVMTVPQRAIDTRTSNLAVKARSNREHLNRLIIDWVFEEARNRTHAASSKVWLFDLAPLVPFPRDKGEEDVTPFDEKIWSPDGLHMSASGYDFVGHELAAFVKGII</sequence>
<dbReference type="Gene3D" id="3.40.50.1110">
    <property type="entry name" value="SGNH hydrolase"/>
    <property type="match status" value="1"/>
</dbReference>
<dbReference type="OMA" id="NREHLNR"/>
<dbReference type="HOGENOM" id="CLU_065222_0_0_1"/>
<dbReference type="SUPFAM" id="SSF52266">
    <property type="entry name" value="SGNH hydrolase"/>
    <property type="match status" value="1"/>
</dbReference>
<dbReference type="Proteomes" id="UP000016933">
    <property type="component" value="Unassembled WGS sequence"/>
</dbReference>
<protein>
    <recommendedName>
        <fullName evidence="1">SGNH hydrolase-type esterase domain-containing protein</fullName>
    </recommendedName>
</protein>
<proteinExistence type="predicted"/>
<accession>M2XH33</accession>
<dbReference type="InterPro" id="IPR051532">
    <property type="entry name" value="Ester_Hydrolysis_Enzymes"/>
</dbReference>
<dbReference type="AlphaFoldDB" id="M2XH33"/>
<evidence type="ECO:0000313" key="3">
    <source>
        <dbReference type="Proteomes" id="UP000016933"/>
    </source>
</evidence>
<keyword evidence="3" id="KW-1185">Reference proteome</keyword>
<dbReference type="GO" id="GO:0004622">
    <property type="term" value="F:phosphatidylcholine lysophospholipase activity"/>
    <property type="evidence" value="ECO:0007669"/>
    <property type="project" value="TreeGrafter"/>
</dbReference>
<dbReference type="PANTHER" id="PTHR30383:SF19">
    <property type="entry name" value="FIBRONECTIN TYPE-III DOMAIN-CONTAINING PROTEIN"/>
    <property type="match status" value="1"/>
</dbReference>
<dbReference type="Pfam" id="PF13472">
    <property type="entry name" value="Lipase_GDSL_2"/>
    <property type="match status" value="1"/>
</dbReference>
<evidence type="ECO:0000313" key="2">
    <source>
        <dbReference type="EMBL" id="EME38777.1"/>
    </source>
</evidence>
<gene>
    <name evidence="2" type="ORF">DOTSEDRAFT_75493</name>
</gene>
<dbReference type="InterPro" id="IPR036514">
    <property type="entry name" value="SGNH_hydro_sf"/>
</dbReference>
<dbReference type="CDD" id="cd00229">
    <property type="entry name" value="SGNH_hydrolase"/>
    <property type="match status" value="1"/>
</dbReference>
<dbReference type="PANTHER" id="PTHR30383">
    <property type="entry name" value="THIOESTERASE 1/PROTEASE 1/LYSOPHOSPHOLIPASE L1"/>
    <property type="match status" value="1"/>
</dbReference>
<organism evidence="2 3">
    <name type="scientific">Dothistroma septosporum (strain NZE10 / CBS 128990)</name>
    <name type="common">Red band needle blight fungus</name>
    <name type="synonym">Mycosphaerella pini</name>
    <dbReference type="NCBI Taxonomy" id="675120"/>
    <lineage>
        <taxon>Eukaryota</taxon>
        <taxon>Fungi</taxon>
        <taxon>Dikarya</taxon>
        <taxon>Ascomycota</taxon>
        <taxon>Pezizomycotina</taxon>
        <taxon>Dothideomycetes</taxon>
        <taxon>Dothideomycetidae</taxon>
        <taxon>Mycosphaerellales</taxon>
        <taxon>Mycosphaerellaceae</taxon>
        <taxon>Dothistroma</taxon>
    </lineage>
</organism>
<dbReference type="InterPro" id="IPR013830">
    <property type="entry name" value="SGNH_hydro"/>
</dbReference>
<dbReference type="OrthoDB" id="408760at2759"/>
<dbReference type="eggNOG" id="ENOG502S78G">
    <property type="taxonomic scope" value="Eukaryota"/>
</dbReference>
<evidence type="ECO:0000259" key="1">
    <source>
        <dbReference type="Pfam" id="PF13472"/>
    </source>
</evidence>
<dbReference type="EMBL" id="KB446546">
    <property type="protein sequence ID" value="EME38777.1"/>
    <property type="molecule type" value="Genomic_DNA"/>
</dbReference>
<reference evidence="2 3" key="2">
    <citation type="journal article" date="2012" name="PLoS Pathog.">
        <title>Diverse lifestyles and strategies of plant pathogenesis encoded in the genomes of eighteen Dothideomycetes fungi.</title>
        <authorList>
            <person name="Ohm R.A."/>
            <person name="Feau N."/>
            <person name="Henrissat B."/>
            <person name="Schoch C.L."/>
            <person name="Horwitz B.A."/>
            <person name="Barry K.W."/>
            <person name="Condon B.J."/>
            <person name="Copeland A.C."/>
            <person name="Dhillon B."/>
            <person name="Glaser F."/>
            <person name="Hesse C.N."/>
            <person name="Kosti I."/>
            <person name="LaButti K."/>
            <person name="Lindquist E.A."/>
            <person name="Lucas S."/>
            <person name="Salamov A.A."/>
            <person name="Bradshaw R.E."/>
            <person name="Ciuffetti L."/>
            <person name="Hamelin R.C."/>
            <person name="Kema G.H.J."/>
            <person name="Lawrence C."/>
            <person name="Scott J.A."/>
            <person name="Spatafora J.W."/>
            <person name="Turgeon B.G."/>
            <person name="de Wit P.J.G.M."/>
            <person name="Zhong S."/>
            <person name="Goodwin S.B."/>
            <person name="Grigoriev I.V."/>
        </authorList>
    </citation>
    <scope>NUCLEOTIDE SEQUENCE [LARGE SCALE GENOMIC DNA]</scope>
    <source>
        <strain evidence="3">NZE10 / CBS 128990</strain>
    </source>
</reference>
<reference evidence="3" key="1">
    <citation type="journal article" date="2012" name="PLoS Genet.">
        <title>The genomes of the fungal plant pathogens Cladosporium fulvum and Dothistroma septosporum reveal adaptation to different hosts and lifestyles but also signatures of common ancestry.</title>
        <authorList>
            <person name="de Wit P.J.G.M."/>
            <person name="van der Burgt A."/>
            <person name="Oekmen B."/>
            <person name="Stergiopoulos I."/>
            <person name="Abd-Elsalam K.A."/>
            <person name="Aerts A.L."/>
            <person name="Bahkali A.H."/>
            <person name="Beenen H.G."/>
            <person name="Chettri P."/>
            <person name="Cox M.P."/>
            <person name="Datema E."/>
            <person name="de Vries R.P."/>
            <person name="Dhillon B."/>
            <person name="Ganley A.R."/>
            <person name="Griffiths S.A."/>
            <person name="Guo Y."/>
            <person name="Hamelin R.C."/>
            <person name="Henrissat B."/>
            <person name="Kabir M.S."/>
            <person name="Jashni M.K."/>
            <person name="Kema G."/>
            <person name="Klaubauf S."/>
            <person name="Lapidus A."/>
            <person name="Levasseur A."/>
            <person name="Lindquist E."/>
            <person name="Mehrabi R."/>
            <person name="Ohm R.A."/>
            <person name="Owen T.J."/>
            <person name="Salamov A."/>
            <person name="Schwelm A."/>
            <person name="Schijlen E."/>
            <person name="Sun H."/>
            <person name="van den Burg H.A."/>
            <person name="van Ham R.C.H.J."/>
            <person name="Zhang S."/>
            <person name="Goodwin S.B."/>
            <person name="Grigoriev I.V."/>
            <person name="Collemare J."/>
            <person name="Bradshaw R.E."/>
        </authorList>
    </citation>
    <scope>NUCLEOTIDE SEQUENCE [LARGE SCALE GENOMIC DNA]</scope>
    <source>
        <strain evidence="3">NZE10 / CBS 128990</strain>
    </source>
</reference>
<feature type="domain" description="SGNH hydrolase-type esterase" evidence="1">
    <location>
        <begin position="21"/>
        <end position="232"/>
    </location>
</feature>
<name>M2XH33_DOTSN</name>